<protein>
    <submittedName>
        <fullName evidence="1">Uncharacterized protein</fullName>
    </submittedName>
</protein>
<sequence>MKTKIAITTMLMLILVSASFSQEKREREYGVKKHEVSKEAREFIADMFEHAKQIKWYSQISEDIFSYEAKLIFKGSSFSVEFNKEGRLLNIEKNIGINDIDKSILNNIERYFSENFSKYKIHKIQIQYTLKDQYPTLNAIQYNDVAEDLLEDLIEKGINRVDDVTLSKVEIKYEIEFTGKDKSMNNLLYEVIFDGFGKAESLKKVVLNPTENLEY</sequence>
<accession>A0A644Y8N9</accession>
<comment type="caution">
    <text evidence="1">The sequence shown here is derived from an EMBL/GenBank/DDBJ whole genome shotgun (WGS) entry which is preliminary data.</text>
</comment>
<dbReference type="EMBL" id="VSSQ01004374">
    <property type="protein sequence ID" value="MPM24925.1"/>
    <property type="molecule type" value="Genomic_DNA"/>
</dbReference>
<organism evidence="1">
    <name type="scientific">bioreactor metagenome</name>
    <dbReference type="NCBI Taxonomy" id="1076179"/>
    <lineage>
        <taxon>unclassified sequences</taxon>
        <taxon>metagenomes</taxon>
        <taxon>ecological metagenomes</taxon>
    </lineage>
</organism>
<gene>
    <name evidence="1" type="ORF">SDC9_71414</name>
</gene>
<evidence type="ECO:0000313" key="1">
    <source>
        <dbReference type="EMBL" id="MPM24925.1"/>
    </source>
</evidence>
<proteinExistence type="predicted"/>
<dbReference type="Gene3D" id="3.40.1420.30">
    <property type="match status" value="1"/>
</dbReference>
<reference evidence="1" key="1">
    <citation type="submission" date="2019-08" db="EMBL/GenBank/DDBJ databases">
        <authorList>
            <person name="Kucharzyk K."/>
            <person name="Murdoch R.W."/>
            <person name="Higgins S."/>
            <person name="Loffler F."/>
        </authorList>
    </citation>
    <scope>NUCLEOTIDE SEQUENCE</scope>
</reference>
<name>A0A644Y8N9_9ZZZZ</name>
<dbReference type="SUPFAM" id="SSF160574">
    <property type="entry name" value="BT0923-like"/>
    <property type="match status" value="1"/>
</dbReference>
<dbReference type="AlphaFoldDB" id="A0A644Y8N9"/>